<dbReference type="OrthoDB" id="3796227at2759"/>
<reference evidence="2 3" key="1">
    <citation type="journal article" date="2018" name="IMA Fungus">
        <title>IMA Genome-F 10: Nine draft genome sequences of Claviceps purpurea s.lat., including C. arundinis, C. humidiphila, and C. cf. spartinae, pseudomolecules for the pitch canker pathogen Fusarium circinatum, draft genome of Davidsoniella eucalypti, Grosmannia galeiformis, Quambalaria eucalypti, and Teratosphaeria destructans.</title>
        <authorList>
            <person name="Wingfield B.D."/>
            <person name="Liu M."/>
            <person name="Nguyen H.D."/>
            <person name="Lane F.A."/>
            <person name="Morgan S.W."/>
            <person name="De Vos L."/>
            <person name="Wilken P.M."/>
            <person name="Duong T.A."/>
            <person name="Aylward J."/>
            <person name="Coetzee M.P."/>
            <person name="Dadej K."/>
            <person name="De Beer Z.W."/>
            <person name="Findlay W."/>
            <person name="Havenga M."/>
            <person name="Kolarik M."/>
            <person name="Menzies J.G."/>
            <person name="Naidoo K."/>
            <person name="Pochopski O."/>
            <person name="Shoukouhi P."/>
            <person name="Santana Q.C."/>
            <person name="Seifert K.A."/>
            <person name="Soal N."/>
            <person name="Steenkamp E.T."/>
            <person name="Tatham C.T."/>
            <person name="van der Nest M.A."/>
            <person name="Wingfield M.J."/>
        </authorList>
    </citation>
    <scope>NUCLEOTIDE SEQUENCE [LARGE SCALE GENOMIC DNA]</scope>
    <source>
        <strain evidence="2">CMW44962</strain>
    </source>
</reference>
<reference evidence="2 3" key="2">
    <citation type="journal article" date="2021" name="Curr. Genet.">
        <title>Genetic response to nitrogen starvation in the aggressive Eucalyptus foliar pathogen Teratosphaeria destructans.</title>
        <authorList>
            <person name="Havenga M."/>
            <person name="Wingfield B.D."/>
            <person name="Wingfield M.J."/>
            <person name="Dreyer L.L."/>
            <person name="Roets F."/>
            <person name="Aylward J."/>
        </authorList>
    </citation>
    <scope>NUCLEOTIDE SEQUENCE [LARGE SCALE GENOMIC DNA]</scope>
    <source>
        <strain evidence="2">CMW44962</strain>
    </source>
</reference>
<dbReference type="AlphaFoldDB" id="A0A9W7SHQ0"/>
<evidence type="ECO:0000313" key="2">
    <source>
        <dbReference type="EMBL" id="KAH9808627.1"/>
    </source>
</evidence>
<protein>
    <submittedName>
        <fullName evidence="2">Uncharacterized protein</fullName>
    </submittedName>
</protein>
<evidence type="ECO:0000256" key="1">
    <source>
        <dbReference type="SAM" id="MobiDB-lite"/>
    </source>
</evidence>
<feature type="region of interest" description="Disordered" evidence="1">
    <location>
        <begin position="1"/>
        <end position="41"/>
    </location>
</feature>
<keyword evidence="3" id="KW-1185">Reference proteome</keyword>
<feature type="compositionally biased region" description="Basic and acidic residues" evidence="1">
    <location>
        <begin position="8"/>
        <end position="20"/>
    </location>
</feature>
<evidence type="ECO:0000313" key="3">
    <source>
        <dbReference type="Proteomes" id="UP001138500"/>
    </source>
</evidence>
<dbReference type="EMBL" id="RIBY02002600">
    <property type="protein sequence ID" value="KAH9808627.1"/>
    <property type="molecule type" value="Genomic_DNA"/>
</dbReference>
<dbReference type="Proteomes" id="UP001138500">
    <property type="component" value="Unassembled WGS sequence"/>
</dbReference>
<accession>A0A9W7SHQ0</accession>
<name>A0A9W7SHQ0_9PEZI</name>
<sequence>MDPFRSNGQDRIEKGKRPSTADDELEMGGQPFKRQRLDRADATGYDQDLTIDRFDTNNAAALTDPDDVQRYVGIPIEGSDTLLASTFGTADTSGFQDLPQGLGSQDDDEGSAFDDAFDPSHPVWQELFSGPADLPAVQQPFAQLQQPQQLGNQQFGMQPQGGQFHANQQQPQGPPPPPVVTYPPPPLQQPVVAQPAQLPPPQAQPAAQGQAQRQNFGTSERARLPQCRLGVMERAAYFPNHSGWGEPIMREMRNGWDYQHIAAAELHAHGMLNVANLKKREAAMRQRAIKGAEEFFGIPKFEPAKKLKSGDARMAAVTNYDASNYRAPGKFARNNWPLFSPTLMQLAAGVVNPPTGQDAGIVTQAINHAVATNNNTWTVDDVPRIAHAQNFAWPAEANGTQWDQLARQRLRAAIPRAILP</sequence>
<organism evidence="2 3">
    <name type="scientific">Teratosphaeria destructans</name>
    <dbReference type="NCBI Taxonomy" id="418781"/>
    <lineage>
        <taxon>Eukaryota</taxon>
        <taxon>Fungi</taxon>
        <taxon>Dikarya</taxon>
        <taxon>Ascomycota</taxon>
        <taxon>Pezizomycotina</taxon>
        <taxon>Dothideomycetes</taxon>
        <taxon>Dothideomycetidae</taxon>
        <taxon>Mycosphaerellales</taxon>
        <taxon>Teratosphaeriaceae</taxon>
        <taxon>Teratosphaeria</taxon>
    </lineage>
</organism>
<feature type="compositionally biased region" description="Pro residues" evidence="1">
    <location>
        <begin position="172"/>
        <end position="188"/>
    </location>
</feature>
<feature type="compositionally biased region" description="Low complexity" evidence="1">
    <location>
        <begin position="146"/>
        <end position="171"/>
    </location>
</feature>
<feature type="region of interest" description="Disordered" evidence="1">
    <location>
        <begin position="146"/>
        <end position="222"/>
    </location>
</feature>
<proteinExistence type="predicted"/>
<gene>
    <name evidence="2" type="ORF">Tdes44962_MAKER06283</name>
</gene>
<comment type="caution">
    <text evidence="2">The sequence shown here is derived from an EMBL/GenBank/DDBJ whole genome shotgun (WGS) entry which is preliminary data.</text>
</comment>
<feature type="region of interest" description="Disordered" evidence="1">
    <location>
        <begin position="89"/>
        <end position="123"/>
    </location>
</feature>
<feature type="compositionally biased region" description="Acidic residues" evidence="1">
    <location>
        <begin position="105"/>
        <end position="117"/>
    </location>
</feature>